<dbReference type="EMBL" id="CAJNIZ010019446">
    <property type="protein sequence ID" value="CAE7426264.1"/>
    <property type="molecule type" value="Genomic_DNA"/>
</dbReference>
<name>A0A812R7S0_SYMPI</name>
<organism evidence="2 3">
    <name type="scientific">Symbiodinium pilosum</name>
    <name type="common">Dinoflagellate</name>
    <dbReference type="NCBI Taxonomy" id="2952"/>
    <lineage>
        <taxon>Eukaryota</taxon>
        <taxon>Sar</taxon>
        <taxon>Alveolata</taxon>
        <taxon>Dinophyceae</taxon>
        <taxon>Suessiales</taxon>
        <taxon>Symbiodiniaceae</taxon>
        <taxon>Symbiodinium</taxon>
    </lineage>
</organism>
<dbReference type="AlphaFoldDB" id="A0A812R7S0"/>
<evidence type="ECO:0000313" key="2">
    <source>
        <dbReference type="EMBL" id="CAE7426264.1"/>
    </source>
</evidence>
<feature type="region of interest" description="Disordered" evidence="1">
    <location>
        <begin position="49"/>
        <end position="75"/>
    </location>
</feature>
<comment type="caution">
    <text evidence="2">The sequence shown here is derived from an EMBL/GenBank/DDBJ whole genome shotgun (WGS) entry which is preliminary data.</text>
</comment>
<reference evidence="2" key="1">
    <citation type="submission" date="2021-02" db="EMBL/GenBank/DDBJ databases">
        <authorList>
            <person name="Dougan E. K."/>
            <person name="Rhodes N."/>
            <person name="Thang M."/>
            <person name="Chan C."/>
        </authorList>
    </citation>
    <scope>NUCLEOTIDE SEQUENCE</scope>
</reference>
<accession>A0A812R7S0</accession>
<dbReference type="Proteomes" id="UP000649617">
    <property type="component" value="Unassembled WGS sequence"/>
</dbReference>
<protein>
    <submittedName>
        <fullName evidence="2">Uncharacterized protein</fullName>
    </submittedName>
</protein>
<gene>
    <name evidence="2" type="ORF">SPIL2461_LOCUS10446</name>
</gene>
<evidence type="ECO:0000256" key="1">
    <source>
        <dbReference type="SAM" id="MobiDB-lite"/>
    </source>
</evidence>
<sequence length="75" mass="8176">MNADGTMRGGHRLLLDNLVRAPSPFVQELRRQHLLECVLSTEKLQRALRVNRRNPGGGNTGDGDNGQPTLTLGAD</sequence>
<proteinExistence type="predicted"/>
<feature type="compositionally biased region" description="Gly residues" evidence="1">
    <location>
        <begin position="55"/>
        <end position="64"/>
    </location>
</feature>
<keyword evidence="3" id="KW-1185">Reference proteome</keyword>
<evidence type="ECO:0000313" key="3">
    <source>
        <dbReference type="Proteomes" id="UP000649617"/>
    </source>
</evidence>